<protein>
    <submittedName>
        <fullName evidence="1">Uncharacterized protein</fullName>
    </submittedName>
</protein>
<dbReference type="EMBL" id="VSRR010025717">
    <property type="protein sequence ID" value="MPC67060.1"/>
    <property type="molecule type" value="Genomic_DNA"/>
</dbReference>
<keyword evidence="2" id="KW-1185">Reference proteome</keyword>
<evidence type="ECO:0000313" key="1">
    <source>
        <dbReference type="EMBL" id="MPC67060.1"/>
    </source>
</evidence>
<dbReference type="OrthoDB" id="21449at2759"/>
<reference evidence="1 2" key="1">
    <citation type="submission" date="2019-05" db="EMBL/GenBank/DDBJ databases">
        <title>Another draft genome of Portunus trituberculatus and its Hox gene families provides insights of decapod evolution.</title>
        <authorList>
            <person name="Jeong J.-H."/>
            <person name="Song I."/>
            <person name="Kim S."/>
            <person name="Choi T."/>
            <person name="Kim D."/>
            <person name="Ryu S."/>
            <person name="Kim W."/>
        </authorList>
    </citation>
    <scope>NUCLEOTIDE SEQUENCE [LARGE SCALE GENOMIC DNA]</scope>
    <source>
        <tissue evidence="1">Muscle</tissue>
    </source>
</reference>
<sequence>MWVDGFFGLGSRVSIASGNAVVNNVAVLKGIKRKADAMNPMIGNSNLDAFSPGLGEKMGKISSRRESGRQIKKVNKDLPDSQVNIRVILLIYI</sequence>
<dbReference type="Proteomes" id="UP000324222">
    <property type="component" value="Unassembled WGS sequence"/>
</dbReference>
<proteinExistence type="predicted"/>
<dbReference type="AlphaFoldDB" id="A0A5B7H4M3"/>
<gene>
    <name evidence="1" type="ORF">E2C01_061224</name>
</gene>
<comment type="caution">
    <text evidence="1">The sequence shown here is derived from an EMBL/GenBank/DDBJ whole genome shotgun (WGS) entry which is preliminary data.</text>
</comment>
<evidence type="ECO:0000313" key="2">
    <source>
        <dbReference type="Proteomes" id="UP000324222"/>
    </source>
</evidence>
<name>A0A5B7H4M3_PORTR</name>
<accession>A0A5B7H4M3</accession>
<organism evidence="1 2">
    <name type="scientific">Portunus trituberculatus</name>
    <name type="common">Swimming crab</name>
    <name type="synonym">Neptunus trituberculatus</name>
    <dbReference type="NCBI Taxonomy" id="210409"/>
    <lineage>
        <taxon>Eukaryota</taxon>
        <taxon>Metazoa</taxon>
        <taxon>Ecdysozoa</taxon>
        <taxon>Arthropoda</taxon>
        <taxon>Crustacea</taxon>
        <taxon>Multicrustacea</taxon>
        <taxon>Malacostraca</taxon>
        <taxon>Eumalacostraca</taxon>
        <taxon>Eucarida</taxon>
        <taxon>Decapoda</taxon>
        <taxon>Pleocyemata</taxon>
        <taxon>Brachyura</taxon>
        <taxon>Eubrachyura</taxon>
        <taxon>Portunoidea</taxon>
        <taxon>Portunidae</taxon>
        <taxon>Portuninae</taxon>
        <taxon>Portunus</taxon>
    </lineage>
</organism>